<evidence type="ECO:0000313" key="2">
    <source>
        <dbReference type="Proteomes" id="UP000220922"/>
    </source>
</evidence>
<reference evidence="1 2" key="1">
    <citation type="submission" date="2016-05" db="EMBL/GenBank/DDBJ databases">
        <authorList>
            <person name="Lavstsen T."/>
            <person name="Jespersen J.S."/>
        </authorList>
    </citation>
    <scope>NUCLEOTIDE SEQUENCE [LARGE SCALE GENOMIC DNA]</scope>
    <source>
        <strain evidence="1 2">B7-9</strain>
    </source>
</reference>
<comment type="caution">
    <text evidence="1">The sequence shown here is derived from an EMBL/GenBank/DDBJ whole genome shotgun (WGS) entry which is preliminary data.</text>
</comment>
<dbReference type="Proteomes" id="UP000220922">
    <property type="component" value="Unassembled WGS sequence"/>
</dbReference>
<gene>
    <name evidence="1" type="ORF">A9Q02_05740</name>
</gene>
<keyword evidence="2" id="KW-1185">Reference proteome</keyword>
<dbReference type="EMBL" id="LYXE01000182">
    <property type="protein sequence ID" value="PDV96727.1"/>
    <property type="molecule type" value="Genomic_DNA"/>
</dbReference>
<organism evidence="1 2">
    <name type="scientific">Candidatus Chloroploca asiatica</name>
    <dbReference type="NCBI Taxonomy" id="1506545"/>
    <lineage>
        <taxon>Bacteria</taxon>
        <taxon>Bacillati</taxon>
        <taxon>Chloroflexota</taxon>
        <taxon>Chloroflexia</taxon>
        <taxon>Chloroflexales</taxon>
        <taxon>Chloroflexineae</taxon>
        <taxon>Oscillochloridaceae</taxon>
        <taxon>Candidatus Chloroploca</taxon>
    </lineage>
</organism>
<name>A0A2H3L0R0_9CHLR</name>
<proteinExistence type="predicted"/>
<protein>
    <submittedName>
        <fullName evidence="1">Uncharacterized protein</fullName>
    </submittedName>
</protein>
<evidence type="ECO:0000313" key="1">
    <source>
        <dbReference type="EMBL" id="PDV96727.1"/>
    </source>
</evidence>
<accession>A0A2H3L0R0</accession>
<dbReference type="AlphaFoldDB" id="A0A2H3L0R0"/>
<sequence length="69" mass="8253">MRAHREQLRRCLCVTQMHQQEVRDQRQEYLLLFRRGCDCQALRELVALFRAVEHEEKLSSGIEKGMHNA</sequence>